<dbReference type="SUPFAM" id="SSF52540">
    <property type="entry name" value="P-loop containing nucleoside triphosphate hydrolases"/>
    <property type="match status" value="1"/>
</dbReference>
<dbReference type="InterPro" id="IPR051539">
    <property type="entry name" value="T4SS-coupling_protein"/>
</dbReference>
<evidence type="ECO:0000259" key="6">
    <source>
        <dbReference type="Pfam" id="PF12696"/>
    </source>
</evidence>
<evidence type="ECO:0000256" key="3">
    <source>
        <dbReference type="ARBA" id="ARBA00022692"/>
    </source>
</evidence>
<dbReference type="Gene3D" id="3.40.50.300">
    <property type="entry name" value="P-loop containing nucleotide triphosphate hydrolases"/>
    <property type="match status" value="1"/>
</dbReference>
<dbReference type="InterPro" id="IPR032689">
    <property type="entry name" value="TraG-D_C"/>
</dbReference>
<keyword evidence="7" id="KW-0614">Plasmid</keyword>
<accession>A0AAI8G6K7</accession>
<dbReference type="Proteomes" id="UP000069030">
    <property type="component" value="Plasmid p63039"/>
</dbReference>
<reference evidence="8" key="1">
    <citation type="journal article" date="2016" name="J. Zhejiang Univ. Sci. B">
        <title>Antibiotic resistance mechanisms of Myroides sp.</title>
        <authorList>
            <person name="Hu S."/>
            <person name="Yuan S."/>
            <person name="Qu H."/>
            <person name="Jiang T."/>
            <person name="Zhou Y."/>
            <person name="Wang M."/>
            <person name="Ming D."/>
        </authorList>
    </citation>
    <scope>NUCLEOTIDE SEQUENCE [LARGE SCALE GENOMIC DNA]</scope>
    <source>
        <strain evidence="8">PR63039</strain>
    </source>
</reference>
<keyword evidence="4" id="KW-1133">Transmembrane helix</keyword>
<dbReference type="CDD" id="cd01127">
    <property type="entry name" value="TrwB_TraG_TraD_VirD4"/>
    <property type="match status" value="1"/>
</dbReference>
<protein>
    <recommendedName>
        <fullName evidence="6">TraD/TraG TraM recognition site domain-containing protein</fullName>
    </recommendedName>
</protein>
<evidence type="ECO:0000256" key="4">
    <source>
        <dbReference type="ARBA" id="ARBA00022989"/>
    </source>
</evidence>
<gene>
    <name evidence="7" type="ORF">AS202_19800</name>
</gene>
<proteinExistence type="predicted"/>
<dbReference type="GO" id="GO:0005886">
    <property type="term" value="C:plasma membrane"/>
    <property type="evidence" value="ECO:0007669"/>
    <property type="project" value="UniProtKB-SubCell"/>
</dbReference>
<dbReference type="InterPro" id="IPR027417">
    <property type="entry name" value="P-loop_NTPase"/>
</dbReference>
<dbReference type="PANTHER" id="PTHR37937">
    <property type="entry name" value="CONJUGATIVE TRANSFER: DNA TRANSPORT"/>
    <property type="match status" value="1"/>
</dbReference>
<keyword evidence="3" id="KW-0812">Transmembrane</keyword>
<name>A0AAI8G6K7_9FLAO</name>
<evidence type="ECO:0000256" key="1">
    <source>
        <dbReference type="ARBA" id="ARBA00004651"/>
    </source>
</evidence>
<organism evidence="7 8">
    <name type="scientific">Myroides odoratimimus</name>
    <dbReference type="NCBI Taxonomy" id="76832"/>
    <lineage>
        <taxon>Bacteria</taxon>
        <taxon>Pseudomonadati</taxon>
        <taxon>Bacteroidota</taxon>
        <taxon>Flavobacteriia</taxon>
        <taxon>Flavobacteriales</taxon>
        <taxon>Flavobacteriaceae</taxon>
        <taxon>Myroides</taxon>
    </lineage>
</organism>
<sequence>MQQLNKQNKLPSFVHLDEFPTVYVRGIENTIATGRSNKISTILGFQNFSQIEDEYGDKLAAKVTKGCGSRIMGQMLDDDAEKISKTIGKQKVLTRQYTYSASDTSETQQVSMDDIAPPSVISHFSQGTFCGLIADDFKDKEENKVFLGEIIVPLELKKHEEEVELPKLYDFRPKDYEAVIDDYYMSHKKTVIQLKSILISTSYKDLIELCGNFEYSMDFNNALIKMFDMDYDSFIDFAIDNNLYLYLKEYLSDKFKLENAKIITEELSEELFQCYSSEEAEDFINSLIEAGITERNKQKILTEVTQEIYNDIYRIIAMELRDPNLDIISMVKGNPKLAKKTIPFFSRLAKSDKFTDSKTRELYNSTCMELQEQE</sequence>
<dbReference type="AlphaFoldDB" id="A0AAI8G6K7"/>
<keyword evidence="5" id="KW-0472">Membrane</keyword>
<dbReference type="EMBL" id="CP013691">
    <property type="protein sequence ID" value="ALU28427.1"/>
    <property type="molecule type" value="Genomic_DNA"/>
</dbReference>
<dbReference type="PANTHER" id="PTHR37937:SF1">
    <property type="entry name" value="CONJUGATIVE TRANSFER: DNA TRANSPORT"/>
    <property type="match status" value="1"/>
</dbReference>
<comment type="subcellular location">
    <subcellularLocation>
        <location evidence="1">Cell membrane</location>
        <topology evidence="1">Multi-pass membrane protein</topology>
    </subcellularLocation>
</comment>
<geneLocation type="plasmid" evidence="7 8">
    <name>p63039</name>
</geneLocation>
<dbReference type="KEGG" id="mod:AS202_19800"/>
<evidence type="ECO:0000313" key="7">
    <source>
        <dbReference type="EMBL" id="ALU28427.1"/>
    </source>
</evidence>
<evidence type="ECO:0000313" key="8">
    <source>
        <dbReference type="Proteomes" id="UP000069030"/>
    </source>
</evidence>
<keyword evidence="2" id="KW-1003">Cell membrane</keyword>
<feature type="domain" description="TraD/TraG TraM recognition site" evidence="6">
    <location>
        <begin position="14"/>
        <end position="121"/>
    </location>
</feature>
<dbReference type="Pfam" id="PF12696">
    <property type="entry name" value="TraG-D_C"/>
    <property type="match status" value="1"/>
</dbReference>
<evidence type="ECO:0000256" key="5">
    <source>
        <dbReference type="ARBA" id="ARBA00023136"/>
    </source>
</evidence>
<evidence type="ECO:0000256" key="2">
    <source>
        <dbReference type="ARBA" id="ARBA00022475"/>
    </source>
</evidence>